<name>A0A2A2SCA4_9SPHN</name>
<dbReference type="NCBIfam" id="TIGR00442">
    <property type="entry name" value="hisS"/>
    <property type="match status" value="1"/>
</dbReference>
<sequence>MARIQTPNRVRGTQDIFGEDQRRFAHVLETFERVRRLYCFGRVDVPVIEDTQVFARSIGETTDVVSKEMYTFEDRGGDSITLRPEFTAGIARAFITNGWQQHAPMKLATSGPLFRYERPQKGRFRQFHQIDAEVIGAAEPAADVELLVMADQLLRELGIGDEVTLQLNTLGDTETRDAWRAALVAHFASHRDQLSEESVARLEKNPLRILDSKDPRDRPVADGAPDIDAFLTAEARAFFDAVTAGLDSAGVRWTRNPRLVRGLDYYRHTAFEFVTDRLGAQGTVLGGGRYDGLIESLGGLPTPGVGWAAGVERLAMLVEEPTAEQPELAVVPSHDDSVGIATEVLALLRQRGIRAEMAFGGSEKKRFDRARRSGAHRVLNVEVGDEFYVAALRLRDLVGGAAPVRSRVKDALSQRFAVWDDPSTRFITLEKRMA</sequence>
<dbReference type="Gene3D" id="3.30.930.10">
    <property type="entry name" value="Bira Bifunctional Protein, Domain 2"/>
    <property type="match status" value="1"/>
</dbReference>
<proteinExistence type="inferred from homology"/>
<feature type="binding site" evidence="6">
    <location>
        <position position="129"/>
    </location>
    <ligand>
        <name>L-histidine</name>
        <dbReference type="ChEBI" id="CHEBI:57595"/>
    </ligand>
</feature>
<feature type="binding site" evidence="6">
    <location>
        <position position="133"/>
    </location>
    <ligand>
        <name>L-histidine</name>
        <dbReference type="ChEBI" id="CHEBI:57595"/>
    </ligand>
</feature>
<dbReference type="RefSeq" id="WP_095998760.1">
    <property type="nucleotide sequence ID" value="NZ_NSLI01000004.1"/>
</dbReference>
<feature type="binding site" evidence="6">
    <location>
        <begin position="265"/>
        <end position="266"/>
    </location>
    <ligand>
        <name>L-histidine</name>
        <dbReference type="ChEBI" id="CHEBI:57595"/>
    </ligand>
</feature>
<dbReference type="InterPro" id="IPR041715">
    <property type="entry name" value="HisRS-like_core"/>
</dbReference>
<feature type="binding site" evidence="6">
    <location>
        <begin position="85"/>
        <end position="87"/>
    </location>
    <ligand>
        <name>L-histidine</name>
        <dbReference type="ChEBI" id="CHEBI:57595"/>
    </ligand>
</feature>
<comment type="subunit">
    <text evidence="2 5">Homodimer.</text>
</comment>
<comment type="subcellular location">
    <subcellularLocation>
        <location evidence="5">Cytoplasm</location>
    </subcellularLocation>
</comment>
<dbReference type="InterPro" id="IPR006195">
    <property type="entry name" value="aa-tRNA-synth_II"/>
</dbReference>
<comment type="catalytic activity">
    <reaction evidence="5">
        <text>tRNA(His) + L-histidine + ATP = L-histidyl-tRNA(His) + AMP + diphosphate + H(+)</text>
        <dbReference type="Rhea" id="RHEA:17313"/>
        <dbReference type="Rhea" id="RHEA-COMP:9665"/>
        <dbReference type="Rhea" id="RHEA-COMP:9689"/>
        <dbReference type="ChEBI" id="CHEBI:15378"/>
        <dbReference type="ChEBI" id="CHEBI:30616"/>
        <dbReference type="ChEBI" id="CHEBI:33019"/>
        <dbReference type="ChEBI" id="CHEBI:57595"/>
        <dbReference type="ChEBI" id="CHEBI:78442"/>
        <dbReference type="ChEBI" id="CHEBI:78527"/>
        <dbReference type="ChEBI" id="CHEBI:456215"/>
        <dbReference type="EC" id="6.1.1.21"/>
    </reaction>
</comment>
<dbReference type="PANTHER" id="PTHR43707:SF1">
    <property type="entry name" value="HISTIDINE--TRNA LIGASE, MITOCHONDRIAL-RELATED"/>
    <property type="match status" value="1"/>
</dbReference>
<feature type="binding site" evidence="6">
    <location>
        <position position="115"/>
    </location>
    <ligand>
        <name>L-histidine</name>
        <dbReference type="ChEBI" id="CHEBI:57595"/>
    </ligand>
</feature>
<evidence type="ECO:0000313" key="8">
    <source>
        <dbReference type="EMBL" id="PAX06934.1"/>
    </source>
</evidence>
<dbReference type="OrthoDB" id="9800814at2"/>
<dbReference type="PANTHER" id="PTHR43707">
    <property type="entry name" value="HISTIDYL-TRNA SYNTHETASE"/>
    <property type="match status" value="1"/>
</dbReference>
<dbReference type="SUPFAM" id="SSF55681">
    <property type="entry name" value="Class II aaRS and biotin synthetases"/>
    <property type="match status" value="1"/>
</dbReference>
<dbReference type="InterPro" id="IPR036621">
    <property type="entry name" value="Anticodon-bd_dom_sf"/>
</dbReference>
<keyword evidence="5 8" id="KW-0436">Ligase</keyword>
<dbReference type="GO" id="GO:0006427">
    <property type="term" value="P:histidyl-tRNA aminoacylation"/>
    <property type="evidence" value="ECO:0007669"/>
    <property type="project" value="UniProtKB-UniRule"/>
</dbReference>
<dbReference type="EC" id="6.1.1.21" evidence="5"/>
<dbReference type="InterPro" id="IPR004516">
    <property type="entry name" value="HisRS/HisZ"/>
</dbReference>
<keyword evidence="4 5" id="KW-0067">ATP-binding</keyword>
<gene>
    <name evidence="5" type="primary">hisS</name>
    <name evidence="8" type="ORF">CKY28_12730</name>
</gene>
<keyword evidence="5" id="KW-0648">Protein biosynthesis</keyword>
<accession>A0A2A2SCA4</accession>
<dbReference type="PIRSF" id="PIRSF001549">
    <property type="entry name" value="His-tRNA_synth"/>
    <property type="match status" value="1"/>
</dbReference>
<dbReference type="AlphaFoldDB" id="A0A2A2SCA4"/>
<comment type="similarity">
    <text evidence="1 5">Belongs to the class-II aminoacyl-tRNA synthetase family.</text>
</comment>
<keyword evidence="5" id="KW-0030">Aminoacyl-tRNA synthetase</keyword>
<evidence type="ECO:0000256" key="4">
    <source>
        <dbReference type="ARBA" id="ARBA00022840"/>
    </source>
</evidence>
<dbReference type="HAMAP" id="MF_00127">
    <property type="entry name" value="His_tRNA_synth"/>
    <property type="match status" value="1"/>
</dbReference>
<evidence type="ECO:0000256" key="1">
    <source>
        <dbReference type="ARBA" id="ARBA00008226"/>
    </source>
</evidence>
<evidence type="ECO:0000256" key="6">
    <source>
        <dbReference type="PIRSR" id="PIRSR001549-1"/>
    </source>
</evidence>
<dbReference type="EMBL" id="NSLI01000004">
    <property type="protein sequence ID" value="PAX06934.1"/>
    <property type="molecule type" value="Genomic_DNA"/>
</dbReference>
<feature type="domain" description="Aminoacyl-transfer RNA synthetases class-II family profile" evidence="7">
    <location>
        <begin position="1"/>
        <end position="332"/>
    </location>
</feature>
<reference evidence="9" key="1">
    <citation type="submission" date="2017-09" db="EMBL/GenBank/DDBJ databases">
        <authorList>
            <person name="Feng G."/>
            <person name="Zhu H."/>
        </authorList>
    </citation>
    <scope>NUCLEOTIDE SEQUENCE [LARGE SCALE GENOMIC DNA]</scope>
    <source>
        <strain evidence="9">1PNM-20</strain>
    </source>
</reference>
<dbReference type="GO" id="GO:0005737">
    <property type="term" value="C:cytoplasm"/>
    <property type="evidence" value="ECO:0007669"/>
    <property type="project" value="UniProtKB-SubCell"/>
</dbReference>
<keyword evidence="3 5" id="KW-0963">Cytoplasm</keyword>
<dbReference type="GO" id="GO:0005524">
    <property type="term" value="F:ATP binding"/>
    <property type="evidence" value="ECO:0007669"/>
    <property type="project" value="UniProtKB-UniRule"/>
</dbReference>
<keyword evidence="5" id="KW-0547">Nucleotide-binding</keyword>
<dbReference type="GO" id="GO:0004821">
    <property type="term" value="F:histidine-tRNA ligase activity"/>
    <property type="evidence" value="ECO:0007669"/>
    <property type="project" value="UniProtKB-UniRule"/>
</dbReference>
<dbReference type="InterPro" id="IPR015807">
    <property type="entry name" value="His-tRNA-ligase"/>
</dbReference>
<evidence type="ECO:0000256" key="2">
    <source>
        <dbReference type="ARBA" id="ARBA00011738"/>
    </source>
</evidence>
<evidence type="ECO:0000313" key="9">
    <source>
        <dbReference type="Proteomes" id="UP000218151"/>
    </source>
</evidence>
<evidence type="ECO:0000256" key="5">
    <source>
        <dbReference type="HAMAP-Rule" id="MF_00127"/>
    </source>
</evidence>
<evidence type="ECO:0000256" key="3">
    <source>
        <dbReference type="ARBA" id="ARBA00022490"/>
    </source>
</evidence>
<dbReference type="SUPFAM" id="SSF52954">
    <property type="entry name" value="Class II aaRS ABD-related"/>
    <property type="match status" value="1"/>
</dbReference>
<comment type="caution">
    <text evidence="8">The sequence shown here is derived from an EMBL/GenBank/DDBJ whole genome shotgun (WGS) entry which is preliminary data.</text>
</comment>
<organism evidence="8 9">
    <name type="scientific">Sphingomonas lenta</name>
    <dbReference type="NCBI Taxonomy" id="1141887"/>
    <lineage>
        <taxon>Bacteria</taxon>
        <taxon>Pseudomonadati</taxon>
        <taxon>Pseudomonadota</taxon>
        <taxon>Alphaproteobacteria</taxon>
        <taxon>Sphingomonadales</taxon>
        <taxon>Sphingomonadaceae</taxon>
        <taxon>Sphingomonas</taxon>
    </lineage>
</organism>
<feature type="binding site" evidence="6">
    <location>
        <position position="261"/>
    </location>
    <ligand>
        <name>L-histidine</name>
        <dbReference type="ChEBI" id="CHEBI:57595"/>
    </ligand>
</feature>
<keyword evidence="9" id="KW-1185">Reference proteome</keyword>
<dbReference type="Pfam" id="PF13393">
    <property type="entry name" value="tRNA-synt_His"/>
    <property type="match status" value="1"/>
</dbReference>
<protein>
    <recommendedName>
        <fullName evidence="5">Histidine--tRNA ligase</fullName>
        <ecNumber evidence="5">6.1.1.21</ecNumber>
    </recommendedName>
    <alternativeName>
        <fullName evidence="5">Histidyl-tRNA synthetase</fullName>
        <shortName evidence="5">HisRS</shortName>
    </alternativeName>
</protein>
<dbReference type="PROSITE" id="PS50862">
    <property type="entry name" value="AA_TRNA_LIGASE_II"/>
    <property type="match status" value="1"/>
</dbReference>
<dbReference type="Proteomes" id="UP000218151">
    <property type="component" value="Unassembled WGS sequence"/>
</dbReference>
<dbReference type="Gene3D" id="3.40.50.800">
    <property type="entry name" value="Anticodon-binding domain"/>
    <property type="match status" value="1"/>
</dbReference>
<evidence type="ECO:0000259" key="7">
    <source>
        <dbReference type="PROSITE" id="PS50862"/>
    </source>
</evidence>
<dbReference type="CDD" id="cd00773">
    <property type="entry name" value="HisRS-like_core"/>
    <property type="match status" value="1"/>
</dbReference>
<dbReference type="InterPro" id="IPR045864">
    <property type="entry name" value="aa-tRNA-synth_II/BPL/LPL"/>
</dbReference>